<dbReference type="PROSITE" id="PS51371">
    <property type="entry name" value="CBS"/>
    <property type="match status" value="1"/>
</dbReference>
<proteinExistence type="predicted"/>
<evidence type="ECO:0000256" key="2">
    <source>
        <dbReference type="ARBA" id="ARBA00023122"/>
    </source>
</evidence>
<comment type="caution">
    <text evidence="5">The sequence shown here is derived from an EMBL/GenBank/DDBJ whole genome shotgun (WGS) entry which is preliminary data.</text>
</comment>
<evidence type="ECO:0000256" key="3">
    <source>
        <dbReference type="PROSITE-ProRule" id="PRU00703"/>
    </source>
</evidence>
<accession>A0A9D4WWA6</accession>
<dbReference type="Proteomes" id="UP001058974">
    <property type="component" value="Chromosome 5"/>
</dbReference>
<keyword evidence="6" id="KW-1185">Reference proteome</keyword>
<dbReference type="SUPFAM" id="SSF54631">
    <property type="entry name" value="CBS-domain pair"/>
    <property type="match status" value="1"/>
</dbReference>
<keyword evidence="2 3" id="KW-0129">CBS domain</keyword>
<organism evidence="5 6">
    <name type="scientific">Pisum sativum</name>
    <name type="common">Garden pea</name>
    <name type="synonym">Lathyrus oleraceus</name>
    <dbReference type="NCBI Taxonomy" id="3888"/>
    <lineage>
        <taxon>Eukaryota</taxon>
        <taxon>Viridiplantae</taxon>
        <taxon>Streptophyta</taxon>
        <taxon>Embryophyta</taxon>
        <taxon>Tracheophyta</taxon>
        <taxon>Spermatophyta</taxon>
        <taxon>Magnoliopsida</taxon>
        <taxon>eudicotyledons</taxon>
        <taxon>Gunneridae</taxon>
        <taxon>Pentapetalae</taxon>
        <taxon>rosids</taxon>
        <taxon>fabids</taxon>
        <taxon>Fabales</taxon>
        <taxon>Fabaceae</taxon>
        <taxon>Papilionoideae</taxon>
        <taxon>50 kb inversion clade</taxon>
        <taxon>NPAAA clade</taxon>
        <taxon>Hologalegina</taxon>
        <taxon>IRL clade</taxon>
        <taxon>Fabeae</taxon>
        <taxon>Lathyrus</taxon>
    </lineage>
</organism>
<evidence type="ECO:0000313" key="5">
    <source>
        <dbReference type="EMBL" id="KAI5409107.1"/>
    </source>
</evidence>
<feature type="domain" description="CBS" evidence="4">
    <location>
        <begin position="1"/>
        <end position="47"/>
    </location>
</feature>
<protein>
    <recommendedName>
        <fullName evidence="4">CBS domain-containing protein</fullName>
    </recommendedName>
</protein>
<reference evidence="5 6" key="1">
    <citation type="journal article" date="2022" name="Nat. Genet.">
        <title>Improved pea reference genome and pan-genome highlight genomic features and evolutionary characteristics.</title>
        <authorList>
            <person name="Yang T."/>
            <person name="Liu R."/>
            <person name="Luo Y."/>
            <person name="Hu S."/>
            <person name="Wang D."/>
            <person name="Wang C."/>
            <person name="Pandey M.K."/>
            <person name="Ge S."/>
            <person name="Xu Q."/>
            <person name="Li N."/>
            <person name="Li G."/>
            <person name="Huang Y."/>
            <person name="Saxena R.K."/>
            <person name="Ji Y."/>
            <person name="Li M."/>
            <person name="Yan X."/>
            <person name="He Y."/>
            <person name="Liu Y."/>
            <person name="Wang X."/>
            <person name="Xiang C."/>
            <person name="Varshney R.K."/>
            <person name="Ding H."/>
            <person name="Gao S."/>
            <person name="Zong X."/>
        </authorList>
    </citation>
    <scope>NUCLEOTIDE SEQUENCE [LARGE SCALE GENOMIC DNA]</scope>
    <source>
        <strain evidence="5 6">cv. Zhongwan 6</strain>
    </source>
</reference>
<dbReference type="Gramene" id="Psat05G0478300-T1">
    <property type="protein sequence ID" value="KAI5409107.1"/>
    <property type="gene ID" value="KIW84_054783"/>
</dbReference>
<evidence type="ECO:0000256" key="1">
    <source>
        <dbReference type="ARBA" id="ARBA00022737"/>
    </source>
</evidence>
<dbReference type="AlphaFoldDB" id="A0A9D4WWA6"/>
<dbReference type="PANTHER" id="PTHR22777">
    <property type="entry name" value="HEMOLYSIN-RELATED"/>
    <property type="match status" value="1"/>
</dbReference>
<dbReference type="EMBL" id="JAMSHJ010000005">
    <property type="protein sequence ID" value="KAI5409107.1"/>
    <property type="molecule type" value="Genomic_DNA"/>
</dbReference>
<dbReference type="Pfam" id="PF00571">
    <property type="entry name" value="CBS"/>
    <property type="match status" value="1"/>
</dbReference>
<gene>
    <name evidence="5" type="ORF">KIW84_054783</name>
</gene>
<sequence>MSIWNLLRDFRIMKVHMAVVCNEYGGMVGIVTLEDIFEEIVGEIFDEKDSKIVAGNAKKVTAARFRRKSDNHEEVIKVTRKAPKLIKRKQSSDYSLDGAKC</sequence>
<evidence type="ECO:0000259" key="4">
    <source>
        <dbReference type="PROSITE" id="PS51371"/>
    </source>
</evidence>
<dbReference type="InterPro" id="IPR046342">
    <property type="entry name" value="CBS_dom_sf"/>
</dbReference>
<dbReference type="InterPro" id="IPR000644">
    <property type="entry name" value="CBS_dom"/>
</dbReference>
<dbReference type="Gene3D" id="3.90.1280.20">
    <property type="match status" value="1"/>
</dbReference>
<evidence type="ECO:0000313" key="6">
    <source>
        <dbReference type="Proteomes" id="UP001058974"/>
    </source>
</evidence>
<dbReference type="PANTHER" id="PTHR22777:SF17">
    <property type="entry name" value="UPF0053 PROTEIN SLL0260"/>
    <property type="match status" value="1"/>
</dbReference>
<name>A0A9D4WWA6_PEA</name>
<keyword evidence="1" id="KW-0677">Repeat</keyword>